<dbReference type="NCBIfam" id="TIGR01087">
    <property type="entry name" value="murD"/>
    <property type="match status" value="1"/>
</dbReference>
<comment type="similarity">
    <text evidence="9">Belongs to the MurCDEF family.</text>
</comment>
<feature type="binding site" evidence="9">
    <location>
        <begin position="117"/>
        <end position="123"/>
    </location>
    <ligand>
        <name>ATP</name>
        <dbReference type="ChEBI" id="CHEBI:30616"/>
    </ligand>
</feature>
<reference evidence="13 14" key="1">
    <citation type="submission" date="2019-09" db="EMBL/GenBank/DDBJ databases">
        <title>NBRP : Genome information of microbial organism related human and environment.</title>
        <authorList>
            <person name="Hattori M."/>
            <person name="Oshima K."/>
            <person name="Inaba H."/>
            <person name="Suda W."/>
            <person name="Sakamoto M."/>
            <person name="Iino T."/>
            <person name="Kitahara M."/>
            <person name="Oshida Y."/>
            <person name="Iida T."/>
            <person name="Kudo T."/>
            <person name="Itoh T."/>
            <person name="Ohkuma M."/>
        </authorList>
    </citation>
    <scope>NUCLEOTIDE SEQUENCE [LARGE SCALE GENOMIC DNA]</scope>
    <source>
        <strain evidence="13 14">Hi-2</strain>
    </source>
</reference>
<comment type="catalytic activity">
    <reaction evidence="9 10">
        <text>UDP-N-acetyl-alpha-D-muramoyl-L-alanine + D-glutamate + ATP = UDP-N-acetyl-alpha-D-muramoyl-L-alanyl-D-glutamate + ADP + phosphate + H(+)</text>
        <dbReference type="Rhea" id="RHEA:16429"/>
        <dbReference type="ChEBI" id="CHEBI:15378"/>
        <dbReference type="ChEBI" id="CHEBI:29986"/>
        <dbReference type="ChEBI" id="CHEBI:30616"/>
        <dbReference type="ChEBI" id="CHEBI:43474"/>
        <dbReference type="ChEBI" id="CHEBI:83898"/>
        <dbReference type="ChEBI" id="CHEBI:83900"/>
        <dbReference type="ChEBI" id="CHEBI:456216"/>
        <dbReference type="EC" id="6.3.2.9"/>
    </reaction>
</comment>
<dbReference type="UniPathway" id="UPA00219"/>
<dbReference type="SUPFAM" id="SSF53244">
    <property type="entry name" value="MurD-like peptide ligases, peptide-binding domain"/>
    <property type="match status" value="1"/>
</dbReference>
<dbReference type="PROSITE" id="PS01011">
    <property type="entry name" value="FOLYLPOLYGLU_SYNT_1"/>
    <property type="match status" value="1"/>
</dbReference>
<dbReference type="InterPro" id="IPR013221">
    <property type="entry name" value="Mur_ligase_cen"/>
</dbReference>
<dbReference type="GO" id="GO:0008764">
    <property type="term" value="F:UDP-N-acetylmuramoylalanine-D-glutamate ligase activity"/>
    <property type="evidence" value="ECO:0007669"/>
    <property type="project" value="UniProtKB-UniRule"/>
</dbReference>
<comment type="subcellular location">
    <subcellularLocation>
        <location evidence="1 9 10">Cytoplasm</location>
    </subcellularLocation>
</comment>
<dbReference type="Gene3D" id="3.40.50.720">
    <property type="entry name" value="NAD(P)-binding Rossmann-like Domain"/>
    <property type="match status" value="1"/>
</dbReference>
<dbReference type="InterPro" id="IPR005762">
    <property type="entry name" value="MurD"/>
</dbReference>
<dbReference type="GO" id="GO:0071555">
    <property type="term" value="P:cell wall organization"/>
    <property type="evidence" value="ECO:0007669"/>
    <property type="project" value="UniProtKB-KW"/>
</dbReference>
<gene>
    <name evidence="9 13" type="primary">murD</name>
    <name evidence="13" type="ORF">JCM17844_22140</name>
</gene>
<feature type="domain" description="Mur ligase central" evidence="12">
    <location>
        <begin position="115"/>
        <end position="293"/>
    </location>
</feature>
<evidence type="ECO:0000256" key="5">
    <source>
        <dbReference type="ARBA" id="ARBA00022618"/>
    </source>
</evidence>
<keyword evidence="5 9" id="KW-0132">Cell division</keyword>
<dbReference type="EMBL" id="BKCL01000007">
    <property type="protein sequence ID" value="GEQ98577.1"/>
    <property type="molecule type" value="Genomic_DNA"/>
</dbReference>
<dbReference type="InterPro" id="IPR036615">
    <property type="entry name" value="Mur_ligase_C_dom_sf"/>
</dbReference>
<dbReference type="GO" id="GO:0005737">
    <property type="term" value="C:cytoplasm"/>
    <property type="evidence" value="ECO:0007669"/>
    <property type="project" value="UniProtKB-SubCell"/>
</dbReference>
<proteinExistence type="inferred from homology"/>
<evidence type="ECO:0000256" key="2">
    <source>
        <dbReference type="ARBA" id="ARBA00004752"/>
    </source>
</evidence>
<keyword evidence="8 9" id="KW-0131">Cell cycle</keyword>
<dbReference type="RefSeq" id="WP_150000851.1">
    <property type="nucleotide sequence ID" value="NZ_BKCL01000007.1"/>
</dbReference>
<evidence type="ECO:0000256" key="9">
    <source>
        <dbReference type="HAMAP-Rule" id="MF_00639"/>
    </source>
</evidence>
<evidence type="ECO:0000256" key="10">
    <source>
        <dbReference type="RuleBase" id="RU003664"/>
    </source>
</evidence>
<keyword evidence="4 9" id="KW-0436">Ligase</keyword>
<feature type="domain" description="Mur ligase C-terminal" evidence="11">
    <location>
        <begin position="316"/>
        <end position="426"/>
    </location>
</feature>
<dbReference type="SUPFAM" id="SSF53623">
    <property type="entry name" value="MurD-like peptide ligases, catalytic domain"/>
    <property type="match status" value="1"/>
</dbReference>
<dbReference type="Proteomes" id="UP000322084">
    <property type="component" value="Unassembled WGS sequence"/>
</dbReference>
<dbReference type="GO" id="GO:0005524">
    <property type="term" value="F:ATP binding"/>
    <property type="evidence" value="ECO:0007669"/>
    <property type="project" value="UniProtKB-UniRule"/>
</dbReference>
<keyword evidence="9 10" id="KW-0133">Cell shape</keyword>
<keyword evidence="3 9" id="KW-0963">Cytoplasm</keyword>
<dbReference type="Gene3D" id="3.40.1190.10">
    <property type="entry name" value="Mur-like, catalytic domain"/>
    <property type="match status" value="1"/>
</dbReference>
<evidence type="ECO:0000256" key="3">
    <source>
        <dbReference type="ARBA" id="ARBA00022490"/>
    </source>
</evidence>
<dbReference type="SUPFAM" id="SSF51984">
    <property type="entry name" value="MurCD N-terminal domain"/>
    <property type="match status" value="1"/>
</dbReference>
<evidence type="ECO:0000313" key="14">
    <source>
        <dbReference type="Proteomes" id="UP000322084"/>
    </source>
</evidence>
<keyword evidence="7 9" id="KW-0067">ATP-binding</keyword>
<dbReference type="GO" id="GO:0009252">
    <property type="term" value="P:peptidoglycan biosynthetic process"/>
    <property type="evidence" value="ECO:0007669"/>
    <property type="project" value="UniProtKB-UniRule"/>
</dbReference>
<dbReference type="Gene3D" id="3.90.190.20">
    <property type="entry name" value="Mur ligase, C-terminal domain"/>
    <property type="match status" value="1"/>
</dbReference>
<evidence type="ECO:0000256" key="8">
    <source>
        <dbReference type="ARBA" id="ARBA00023306"/>
    </source>
</evidence>
<name>A0A5A7MRK8_9PROT</name>
<evidence type="ECO:0000256" key="6">
    <source>
        <dbReference type="ARBA" id="ARBA00022741"/>
    </source>
</evidence>
<dbReference type="AlphaFoldDB" id="A0A5A7MRK8"/>
<organism evidence="13 14">
    <name type="scientific">Iodidimonas gelatinilytica</name>
    <dbReference type="NCBI Taxonomy" id="1236966"/>
    <lineage>
        <taxon>Bacteria</taxon>
        <taxon>Pseudomonadati</taxon>
        <taxon>Pseudomonadota</taxon>
        <taxon>Alphaproteobacteria</taxon>
        <taxon>Iodidimonadales</taxon>
        <taxon>Iodidimonadaceae</taxon>
        <taxon>Iodidimonas</taxon>
    </lineage>
</organism>
<dbReference type="InterPro" id="IPR004101">
    <property type="entry name" value="Mur_ligase_C"/>
</dbReference>
<dbReference type="PANTHER" id="PTHR43692">
    <property type="entry name" value="UDP-N-ACETYLMURAMOYLALANINE--D-GLUTAMATE LIGASE"/>
    <property type="match status" value="1"/>
</dbReference>
<keyword evidence="9 10" id="KW-0573">Peptidoglycan synthesis</keyword>
<comment type="function">
    <text evidence="9 10">Cell wall formation. Catalyzes the addition of glutamate to the nucleotide precursor UDP-N-acetylmuramoyl-L-alanine (UMA).</text>
</comment>
<dbReference type="InterPro" id="IPR036565">
    <property type="entry name" value="Mur-like_cat_sf"/>
</dbReference>
<evidence type="ECO:0000256" key="7">
    <source>
        <dbReference type="ARBA" id="ARBA00022840"/>
    </source>
</evidence>
<keyword evidence="6 9" id="KW-0547">Nucleotide-binding</keyword>
<dbReference type="GO" id="GO:0008360">
    <property type="term" value="P:regulation of cell shape"/>
    <property type="evidence" value="ECO:0007669"/>
    <property type="project" value="UniProtKB-KW"/>
</dbReference>
<evidence type="ECO:0000259" key="12">
    <source>
        <dbReference type="Pfam" id="PF08245"/>
    </source>
</evidence>
<dbReference type="HAMAP" id="MF_00639">
    <property type="entry name" value="MurD"/>
    <property type="match status" value="1"/>
</dbReference>
<protein>
    <recommendedName>
        <fullName evidence="9 10">UDP-N-acetylmuramoylalanine--D-glutamate ligase</fullName>
        <ecNumber evidence="9 10">6.3.2.9</ecNumber>
    </recommendedName>
    <alternativeName>
        <fullName evidence="9">D-glutamic acid-adding enzyme</fullName>
    </alternativeName>
    <alternativeName>
        <fullName evidence="9">UDP-N-acetylmuramoyl-L-alanyl-D-glutamate synthetase</fullName>
    </alternativeName>
</protein>
<keyword evidence="9 10" id="KW-0961">Cell wall biogenesis/degradation</keyword>
<dbReference type="EC" id="6.3.2.9" evidence="9 10"/>
<dbReference type="PANTHER" id="PTHR43692:SF1">
    <property type="entry name" value="UDP-N-ACETYLMURAMOYLALANINE--D-GLUTAMATE LIGASE"/>
    <property type="match status" value="1"/>
</dbReference>
<dbReference type="GO" id="GO:0051301">
    <property type="term" value="P:cell division"/>
    <property type="evidence" value="ECO:0007669"/>
    <property type="project" value="UniProtKB-KW"/>
</dbReference>
<dbReference type="GO" id="GO:0004326">
    <property type="term" value="F:tetrahydrofolylpolyglutamate synthase activity"/>
    <property type="evidence" value="ECO:0007669"/>
    <property type="project" value="InterPro"/>
</dbReference>
<evidence type="ECO:0000313" key="13">
    <source>
        <dbReference type="EMBL" id="GEQ98577.1"/>
    </source>
</evidence>
<dbReference type="Pfam" id="PF08245">
    <property type="entry name" value="Mur_ligase_M"/>
    <property type="match status" value="1"/>
</dbReference>
<accession>A0A5A7MRK8</accession>
<comment type="caution">
    <text evidence="13">The sequence shown here is derived from an EMBL/GenBank/DDBJ whole genome shotgun (WGS) entry which is preliminary data.</text>
</comment>
<comment type="pathway">
    <text evidence="2 9 10">Cell wall biogenesis; peptidoglycan biosynthesis.</text>
</comment>
<evidence type="ECO:0000256" key="4">
    <source>
        <dbReference type="ARBA" id="ARBA00022598"/>
    </source>
</evidence>
<dbReference type="Pfam" id="PF02875">
    <property type="entry name" value="Mur_ligase_C"/>
    <property type="match status" value="1"/>
</dbReference>
<sequence length="455" mass="48043">MIVPHAYQGKRIGVFGLARTGLAAVRALLAAGAHVWAWDDDVARRKAVPCPAIDLYDADFSGLDALMLAPGVPLHHPQPHALVQKARAAGVPLIGDMDLFDSARQDLPAHKLVAVTGTNGKSTTVALIHHMVKACGRPAALGGNIGIPVLDLDPLPEGGVYVFELSSFQCDLTHSLDADVAVLLNITPDHLDRHGDMAGYVAAKRRLFEMQSEAHLAVIGVDDAAGRQMATTLPQNLVPVSVRDERVDGVGMTPDGQLVERKDGAAKVVGSLQGLATLRGRHNWQNAAAAYVVGRQLGFSPNAIMAAFADFPGLAHRCEVLGQNGGVLVVNDSKATNMEATATALAAYDKILWIAGGRAKSTDLSPLAQFFPHIRHAYLIGEAAADFAKALDGHVPVTQCGTVDVASQKAMADAKPGETVLFSPACASFDQFSDFEARGEAFRRSLAPFLSGERA</sequence>
<dbReference type="InterPro" id="IPR018109">
    <property type="entry name" value="Folylpolyglutamate_synth_CS"/>
</dbReference>
<evidence type="ECO:0000256" key="1">
    <source>
        <dbReference type="ARBA" id="ARBA00004496"/>
    </source>
</evidence>
<evidence type="ECO:0000259" key="11">
    <source>
        <dbReference type="Pfam" id="PF02875"/>
    </source>
</evidence>